<keyword evidence="1" id="KW-0472">Membrane</keyword>
<protein>
    <submittedName>
        <fullName evidence="2">Uncharacterized protein</fullName>
    </submittedName>
</protein>
<evidence type="ECO:0000256" key="1">
    <source>
        <dbReference type="SAM" id="Phobius"/>
    </source>
</evidence>
<comment type="caution">
    <text evidence="2">The sequence shown here is derived from an EMBL/GenBank/DDBJ whole genome shotgun (WGS) entry which is preliminary data.</text>
</comment>
<keyword evidence="1" id="KW-0812">Transmembrane</keyword>
<evidence type="ECO:0000313" key="3">
    <source>
        <dbReference type="Proteomes" id="UP000177199"/>
    </source>
</evidence>
<accession>A0A1F7HJ53</accession>
<feature type="transmembrane region" description="Helical" evidence="1">
    <location>
        <begin position="50"/>
        <end position="67"/>
    </location>
</feature>
<feature type="transmembrane region" description="Helical" evidence="1">
    <location>
        <begin position="23"/>
        <end position="44"/>
    </location>
</feature>
<name>A0A1F7HJ53_9BACT</name>
<dbReference type="Proteomes" id="UP000177199">
    <property type="component" value="Unassembled WGS sequence"/>
</dbReference>
<proteinExistence type="predicted"/>
<gene>
    <name evidence="2" type="ORF">A3F29_04515</name>
</gene>
<sequence>MKIQDIVFILVLLFLIYKRDSKWATLAGLSSLVLAIPLFATWIFFTAERLTWYAATFFLLSIIFLLLKSKTSK</sequence>
<dbReference type="AlphaFoldDB" id="A0A1F7HJ53"/>
<evidence type="ECO:0000313" key="2">
    <source>
        <dbReference type="EMBL" id="OGK31093.1"/>
    </source>
</evidence>
<reference evidence="2 3" key="1">
    <citation type="journal article" date="2016" name="Nat. Commun.">
        <title>Thousands of microbial genomes shed light on interconnected biogeochemical processes in an aquifer system.</title>
        <authorList>
            <person name="Anantharaman K."/>
            <person name="Brown C.T."/>
            <person name="Hug L.A."/>
            <person name="Sharon I."/>
            <person name="Castelle C.J."/>
            <person name="Probst A.J."/>
            <person name="Thomas B.C."/>
            <person name="Singh A."/>
            <person name="Wilkins M.J."/>
            <person name="Karaoz U."/>
            <person name="Brodie E.L."/>
            <person name="Williams K.H."/>
            <person name="Hubbard S.S."/>
            <person name="Banfield J.F."/>
        </authorList>
    </citation>
    <scope>NUCLEOTIDE SEQUENCE [LARGE SCALE GENOMIC DNA]</scope>
</reference>
<dbReference type="EMBL" id="MFZV01000025">
    <property type="protein sequence ID" value="OGK31093.1"/>
    <property type="molecule type" value="Genomic_DNA"/>
</dbReference>
<keyword evidence="1" id="KW-1133">Transmembrane helix</keyword>
<organism evidence="2 3">
    <name type="scientific">Candidatus Roizmanbacteria bacterium RIFCSPHIGHO2_12_FULL_33_9</name>
    <dbReference type="NCBI Taxonomy" id="1802045"/>
    <lineage>
        <taxon>Bacteria</taxon>
        <taxon>Candidatus Roizmaniibacteriota</taxon>
    </lineage>
</organism>